<evidence type="ECO:0000313" key="3">
    <source>
        <dbReference type="EMBL" id="QDX91385.1"/>
    </source>
</evidence>
<dbReference type="EMBL" id="CP033464">
    <property type="protein sequence ID" value="QDX91385.1"/>
    <property type="molecule type" value="Genomic_DNA"/>
</dbReference>
<accession>A0A518V328</accession>
<dbReference type="GO" id="GO:0016787">
    <property type="term" value="F:hydrolase activity"/>
    <property type="evidence" value="ECO:0007669"/>
    <property type="project" value="UniProtKB-KW"/>
</dbReference>
<dbReference type="InterPro" id="IPR036691">
    <property type="entry name" value="Endo/exonu/phosph_ase_sf"/>
</dbReference>
<dbReference type="Proteomes" id="UP000319432">
    <property type="component" value="Chromosome"/>
</dbReference>
<organism evidence="3 4">
    <name type="scientific">Brevibacillus laterosporus</name>
    <name type="common">Bacillus laterosporus</name>
    <dbReference type="NCBI Taxonomy" id="1465"/>
    <lineage>
        <taxon>Bacteria</taxon>
        <taxon>Bacillati</taxon>
        <taxon>Bacillota</taxon>
        <taxon>Bacilli</taxon>
        <taxon>Bacillales</taxon>
        <taxon>Paenibacillaceae</taxon>
        <taxon>Brevibacillus</taxon>
    </lineage>
</organism>
<evidence type="ECO:0000313" key="4">
    <source>
        <dbReference type="Proteomes" id="UP000319432"/>
    </source>
</evidence>
<keyword evidence="3" id="KW-0540">Nuclease</keyword>
<keyword evidence="1" id="KW-0378">Hydrolase</keyword>
<dbReference type="GO" id="GO:0004519">
    <property type="term" value="F:endonuclease activity"/>
    <property type="evidence" value="ECO:0007669"/>
    <property type="project" value="UniProtKB-KW"/>
</dbReference>
<sequence>MRLLTLNCHSWQELDQHKKLGELADAIVEHAYDVIALQEVSQSIDAVLIDGQMKADNYAYLLLQELHKRGEDDYQMVWEFCHIGYELYEEGVALLTNLPIRSQNSFYVSEHTDTSYWKTRKVVQATVWYHQKSVSFFSCHFGWWMDEEEPFSLQFERLTKMVVKSELTFLMGDFNNHAGVSGEGYDNVREHGWYDTFLLAQNQDEGSTVQGKIAGWGGNQKDLRIDYIWVNQPVHVLKSRVIFNGINKSVISDHFGVDVILGEVGGSNHEG</sequence>
<dbReference type="Gene3D" id="3.60.10.10">
    <property type="entry name" value="Endonuclease/exonuclease/phosphatase"/>
    <property type="match status" value="1"/>
</dbReference>
<dbReference type="SUPFAM" id="SSF56219">
    <property type="entry name" value="DNase I-like"/>
    <property type="match status" value="1"/>
</dbReference>
<proteinExistence type="predicted"/>
<dbReference type="Pfam" id="PF03372">
    <property type="entry name" value="Exo_endo_phos"/>
    <property type="match status" value="1"/>
</dbReference>
<protein>
    <submittedName>
        <fullName evidence="3">Endonuclease</fullName>
    </submittedName>
</protein>
<gene>
    <name evidence="3" type="ORF">EEL30_02735</name>
</gene>
<dbReference type="AlphaFoldDB" id="A0A518V328"/>
<keyword evidence="3" id="KW-0255">Endonuclease</keyword>
<reference evidence="3 4" key="1">
    <citation type="submission" date="2018-11" db="EMBL/GenBank/DDBJ databases">
        <title>Phylogenetic determinants of toxin gene distribution in genomes of Brevibacillus laterosporus.</title>
        <authorList>
            <person name="Glare T.R."/>
            <person name="Durrant A."/>
            <person name="Berry C."/>
            <person name="Palma L."/>
            <person name="Ormskirk M."/>
            <person name="Cox M.O."/>
        </authorList>
    </citation>
    <scope>NUCLEOTIDE SEQUENCE [LARGE SCALE GENOMIC DNA]</scope>
    <source>
        <strain evidence="3 4">1821L</strain>
    </source>
</reference>
<evidence type="ECO:0000259" key="2">
    <source>
        <dbReference type="Pfam" id="PF03372"/>
    </source>
</evidence>
<keyword evidence="4" id="KW-1185">Reference proteome</keyword>
<dbReference type="PANTHER" id="PTHR15822:SF23">
    <property type="entry name" value="ENDONUCLEASE_EXONUCLEASE_PHOSPHATASE FAMILY PROTEIN"/>
    <property type="match status" value="1"/>
</dbReference>
<dbReference type="InterPro" id="IPR005135">
    <property type="entry name" value="Endo/exonuclease/phosphatase"/>
</dbReference>
<dbReference type="InterPro" id="IPR051547">
    <property type="entry name" value="TDP2-like"/>
</dbReference>
<dbReference type="OrthoDB" id="9812537at2"/>
<name>A0A518V328_BRELA</name>
<feature type="domain" description="Endonuclease/exonuclease/phosphatase" evidence="2">
    <location>
        <begin position="17"/>
        <end position="254"/>
    </location>
</feature>
<dbReference type="PANTHER" id="PTHR15822">
    <property type="entry name" value="TRAF AND TNF RECEPTOR-ASSOCIATED PROTEIN"/>
    <property type="match status" value="1"/>
</dbReference>
<dbReference type="CDD" id="cd09079">
    <property type="entry name" value="RgfB-like"/>
    <property type="match status" value="1"/>
</dbReference>
<evidence type="ECO:0000256" key="1">
    <source>
        <dbReference type="ARBA" id="ARBA00022801"/>
    </source>
</evidence>